<feature type="domain" description="Ig-like" evidence="2">
    <location>
        <begin position="61"/>
        <end position="145"/>
    </location>
</feature>
<dbReference type="PROSITE" id="PS50835">
    <property type="entry name" value="IG_LIKE"/>
    <property type="match status" value="1"/>
</dbReference>
<dbReference type="InterPro" id="IPR007110">
    <property type="entry name" value="Ig-like_dom"/>
</dbReference>
<dbReference type="AlphaFoldDB" id="A0A8X6Y8E4"/>
<dbReference type="SUPFAM" id="SSF48726">
    <property type="entry name" value="Immunoglobulin"/>
    <property type="match status" value="2"/>
</dbReference>
<keyword evidence="1" id="KW-0393">Immunoglobulin domain</keyword>
<name>A0A8X6Y8E4_9ARAC</name>
<organism evidence="3 4">
    <name type="scientific">Trichonephila inaurata madagascariensis</name>
    <dbReference type="NCBI Taxonomy" id="2747483"/>
    <lineage>
        <taxon>Eukaryota</taxon>
        <taxon>Metazoa</taxon>
        <taxon>Ecdysozoa</taxon>
        <taxon>Arthropoda</taxon>
        <taxon>Chelicerata</taxon>
        <taxon>Arachnida</taxon>
        <taxon>Araneae</taxon>
        <taxon>Araneomorphae</taxon>
        <taxon>Entelegynae</taxon>
        <taxon>Araneoidea</taxon>
        <taxon>Nephilidae</taxon>
        <taxon>Trichonephila</taxon>
        <taxon>Trichonephila inaurata</taxon>
    </lineage>
</organism>
<dbReference type="GO" id="GO:0007156">
    <property type="term" value="P:homophilic cell adhesion via plasma membrane adhesion molecules"/>
    <property type="evidence" value="ECO:0007669"/>
    <property type="project" value="TreeGrafter"/>
</dbReference>
<evidence type="ECO:0000313" key="4">
    <source>
        <dbReference type="Proteomes" id="UP000886998"/>
    </source>
</evidence>
<dbReference type="InterPro" id="IPR036179">
    <property type="entry name" value="Ig-like_dom_sf"/>
</dbReference>
<dbReference type="InterPro" id="IPR003598">
    <property type="entry name" value="Ig_sub2"/>
</dbReference>
<evidence type="ECO:0000259" key="2">
    <source>
        <dbReference type="PROSITE" id="PS50835"/>
    </source>
</evidence>
<comment type="caution">
    <text evidence="3">The sequence shown here is derived from an EMBL/GenBank/DDBJ whole genome shotgun (WGS) entry which is preliminary data.</text>
</comment>
<dbReference type="Gene3D" id="2.60.40.10">
    <property type="entry name" value="Immunoglobulins"/>
    <property type="match status" value="2"/>
</dbReference>
<evidence type="ECO:0000256" key="1">
    <source>
        <dbReference type="ARBA" id="ARBA00023319"/>
    </source>
</evidence>
<reference evidence="3" key="1">
    <citation type="submission" date="2020-08" db="EMBL/GenBank/DDBJ databases">
        <title>Multicomponent nature underlies the extraordinary mechanical properties of spider dragline silk.</title>
        <authorList>
            <person name="Kono N."/>
            <person name="Nakamura H."/>
            <person name="Mori M."/>
            <person name="Yoshida Y."/>
            <person name="Ohtoshi R."/>
            <person name="Malay A.D."/>
            <person name="Moran D.A.P."/>
            <person name="Tomita M."/>
            <person name="Numata K."/>
            <person name="Arakawa K."/>
        </authorList>
    </citation>
    <scope>NUCLEOTIDE SEQUENCE</scope>
</reference>
<dbReference type="CDD" id="cd20958">
    <property type="entry name" value="IgI_5_Dscam"/>
    <property type="match status" value="1"/>
</dbReference>
<dbReference type="PANTHER" id="PTHR10075">
    <property type="entry name" value="BASIGIN RELATED"/>
    <property type="match status" value="1"/>
</dbReference>
<sequence>MPVQDTSRIRVGDYVSREGSVISFINITRVEVSDGGQYECRAINEYGVDAFSSIVHVRGPPSIRPIRNRTAVAGDFLIIHCPISGYPIHSIRWMKGNRQLPLGRRQKVFTNGTLLIQGLDGMEDEGKYRCQVESDEGIKASVDVFLKVLGEFYRSMIDFAVERRSPETLTCYLYI</sequence>
<dbReference type="SMART" id="SM00408">
    <property type="entry name" value="IGc2"/>
    <property type="match status" value="1"/>
</dbReference>
<dbReference type="GO" id="GO:0030424">
    <property type="term" value="C:axon"/>
    <property type="evidence" value="ECO:0007669"/>
    <property type="project" value="TreeGrafter"/>
</dbReference>
<dbReference type="Pfam" id="PF07679">
    <property type="entry name" value="I-set"/>
    <property type="match status" value="1"/>
</dbReference>
<keyword evidence="4" id="KW-1185">Reference proteome</keyword>
<protein>
    <submittedName>
        <fullName evidence="3">Down syndrome cell adhesion molecule homolog</fullName>
    </submittedName>
</protein>
<dbReference type="GO" id="GO:0005886">
    <property type="term" value="C:plasma membrane"/>
    <property type="evidence" value="ECO:0007669"/>
    <property type="project" value="TreeGrafter"/>
</dbReference>
<dbReference type="GO" id="GO:0098632">
    <property type="term" value="F:cell-cell adhesion mediator activity"/>
    <property type="evidence" value="ECO:0007669"/>
    <property type="project" value="TreeGrafter"/>
</dbReference>
<dbReference type="GO" id="GO:0070593">
    <property type="term" value="P:dendrite self-avoidance"/>
    <property type="evidence" value="ECO:0007669"/>
    <property type="project" value="TreeGrafter"/>
</dbReference>
<dbReference type="PANTHER" id="PTHR10075:SF100">
    <property type="entry name" value="FASCICLIN-2"/>
    <property type="match status" value="1"/>
</dbReference>
<dbReference type="Proteomes" id="UP000886998">
    <property type="component" value="Unassembled WGS sequence"/>
</dbReference>
<dbReference type="GO" id="GO:0007411">
    <property type="term" value="P:axon guidance"/>
    <property type="evidence" value="ECO:0007669"/>
    <property type="project" value="TreeGrafter"/>
</dbReference>
<proteinExistence type="predicted"/>
<gene>
    <name evidence="3" type="primary">DSCAM</name>
    <name evidence="3" type="ORF">TNIN_258501</name>
</gene>
<dbReference type="InterPro" id="IPR003599">
    <property type="entry name" value="Ig_sub"/>
</dbReference>
<dbReference type="InterPro" id="IPR013783">
    <property type="entry name" value="Ig-like_fold"/>
</dbReference>
<accession>A0A8X6Y8E4</accession>
<dbReference type="OrthoDB" id="6429135at2759"/>
<dbReference type="EMBL" id="BMAV01015800">
    <property type="protein sequence ID" value="GFY65998.1"/>
    <property type="molecule type" value="Genomic_DNA"/>
</dbReference>
<evidence type="ECO:0000313" key="3">
    <source>
        <dbReference type="EMBL" id="GFY65998.1"/>
    </source>
</evidence>
<dbReference type="InterPro" id="IPR013098">
    <property type="entry name" value="Ig_I-set"/>
</dbReference>
<dbReference type="SMART" id="SM00409">
    <property type="entry name" value="IG"/>
    <property type="match status" value="2"/>
</dbReference>